<evidence type="ECO:0000256" key="4">
    <source>
        <dbReference type="ARBA" id="ARBA00022806"/>
    </source>
</evidence>
<keyword evidence="10" id="KW-1185">Reference proteome</keyword>
<dbReference type="Proteomes" id="UP001218246">
    <property type="component" value="Unassembled WGS sequence"/>
</dbReference>
<name>A0ABT6H459_9BACI</name>
<evidence type="ECO:0000256" key="6">
    <source>
        <dbReference type="ARBA" id="ARBA00023125"/>
    </source>
</evidence>
<feature type="domain" description="PD-(D/E)XK endonuclease-like" evidence="8">
    <location>
        <begin position="11"/>
        <end position="305"/>
    </location>
</feature>
<evidence type="ECO:0000313" key="9">
    <source>
        <dbReference type="EMBL" id="MDG5754169.1"/>
    </source>
</evidence>
<protein>
    <submittedName>
        <fullName evidence="9">PD-(D/E)XK nuclease family protein</fullName>
    </submittedName>
</protein>
<keyword evidence="6" id="KW-0238">DNA-binding</keyword>
<dbReference type="Gene3D" id="3.90.320.10">
    <property type="match status" value="1"/>
</dbReference>
<evidence type="ECO:0000256" key="5">
    <source>
        <dbReference type="ARBA" id="ARBA00022840"/>
    </source>
</evidence>
<keyword evidence="2" id="KW-0227">DNA damage</keyword>
<evidence type="ECO:0000256" key="7">
    <source>
        <dbReference type="ARBA" id="ARBA00023204"/>
    </source>
</evidence>
<evidence type="ECO:0000256" key="3">
    <source>
        <dbReference type="ARBA" id="ARBA00022801"/>
    </source>
</evidence>
<keyword evidence="7" id="KW-0234">DNA repair</keyword>
<keyword evidence="3" id="KW-0378">Hydrolase</keyword>
<keyword evidence="4" id="KW-0347">Helicase</keyword>
<keyword evidence="5" id="KW-0067">ATP-binding</keyword>
<dbReference type="Pfam" id="PF12705">
    <property type="entry name" value="PDDEXK_1"/>
    <property type="match status" value="1"/>
</dbReference>
<organism evidence="9 10">
    <name type="scientific">Ectobacillus antri</name>
    <dbReference type="NCBI Taxonomy" id="2486280"/>
    <lineage>
        <taxon>Bacteria</taxon>
        <taxon>Bacillati</taxon>
        <taxon>Bacillota</taxon>
        <taxon>Bacilli</taxon>
        <taxon>Bacillales</taxon>
        <taxon>Bacillaceae</taxon>
        <taxon>Ectobacillus</taxon>
    </lineage>
</organism>
<dbReference type="RefSeq" id="WP_124564795.1">
    <property type="nucleotide sequence ID" value="NZ_JARRRY010000005.1"/>
</dbReference>
<dbReference type="EMBL" id="JARULN010000006">
    <property type="protein sequence ID" value="MDG5754169.1"/>
    <property type="molecule type" value="Genomic_DNA"/>
</dbReference>
<evidence type="ECO:0000256" key="1">
    <source>
        <dbReference type="ARBA" id="ARBA00022741"/>
    </source>
</evidence>
<dbReference type="InterPro" id="IPR038726">
    <property type="entry name" value="PDDEXK_AddAB-type"/>
</dbReference>
<sequence length="308" mass="36453">MFEVKPYPEFSWSMSRHKTFFTCRRKYAYQYYVSHNGWRFDAPPSAQEAYFLKKLSNLPMYVGDVLHQVIHTLITNYRGKPLPPLANIEKHVRDKLNQAYRYSQNQQLWHQKPKDVPLLRELVYGETPEASAISDITARLQACLEHLYQSTSFQDIMQGKHIHLYESEQFHSFRLNDIKVFVVMDVLYENEARDIWTITDWKTGKETEEDRNQLALYAMYLHDTYHIPHNKIEIRNEYLATGCSRTHAVEVEDLDQVHDMMLLSVGQMLQYVEDVERNKPIDLSLFEKQEHPQKCASCNFLKICQPSP</sequence>
<proteinExistence type="predicted"/>
<keyword evidence="1" id="KW-0547">Nucleotide-binding</keyword>
<evidence type="ECO:0000256" key="2">
    <source>
        <dbReference type="ARBA" id="ARBA00022763"/>
    </source>
</evidence>
<dbReference type="InterPro" id="IPR011604">
    <property type="entry name" value="PDDEXK-like_dom_sf"/>
</dbReference>
<reference evidence="9 10" key="1">
    <citation type="submission" date="2023-04" db="EMBL/GenBank/DDBJ databases">
        <title>Ectobacillus antri isolated from activated sludge.</title>
        <authorList>
            <person name="Yan P."/>
            <person name="Liu X."/>
        </authorList>
    </citation>
    <scope>NUCLEOTIDE SEQUENCE [LARGE SCALE GENOMIC DNA]</scope>
    <source>
        <strain evidence="9 10">C18H</strain>
    </source>
</reference>
<accession>A0ABT6H459</accession>
<gene>
    <name evidence="9" type="ORF">P6P90_09315</name>
</gene>
<evidence type="ECO:0000259" key="8">
    <source>
        <dbReference type="Pfam" id="PF12705"/>
    </source>
</evidence>
<comment type="caution">
    <text evidence="9">The sequence shown here is derived from an EMBL/GenBank/DDBJ whole genome shotgun (WGS) entry which is preliminary data.</text>
</comment>
<evidence type="ECO:0000313" key="10">
    <source>
        <dbReference type="Proteomes" id="UP001218246"/>
    </source>
</evidence>